<dbReference type="EMBL" id="QFQP01000014">
    <property type="protein sequence ID" value="PZR11440.1"/>
    <property type="molecule type" value="Genomic_DNA"/>
</dbReference>
<dbReference type="Proteomes" id="UP000249061">
    <property type="component" value="Unassembled WGS sequence"/>
</dbReference>
<proteinExistence type="predicted"/>
<gene>
    <name evidence="2" type="ORF">DI536_17590</name>
</gene>
<reference evidence="2 3" key="1">
    <citation type="submission" date="2017-08" db="EMBL/GenBank/DDBJ databases">
        <title>Infants hospitalized years apart are colonized by the same room-sourced microbial strains.</title>
        <authorList>
            <person name="Brooks B."/>
            <person name="Olm M.R."/>
            <person name="Firek B.A."/>
            <person name="Baker R."/>
            <person name="Thomas B.C."/>
            <person name="Morowitz M.J."/>
            <person name="Banfield J.F."/>
        </authorList>
    </citation>
    <scope>NUCLEOTIDE SEQUENCE [LARGE SCALE GENOMIC DNA]</scope>
    <source>
        <strain evidence="2">S2_003_000_R2_14</strain>
    </source>
</reference>
<sequence length="299" mass="32817">MSSSKLNVIPLEFAERPSLELRATAEQIHVVPVEPGGSPRIEVETRRGEAPRIQVERNGETLVVKSDAGMSQWMFGFVPFKRITMFVPSTVRARIKQDFGNLKIERLEGCDLELSSSAGTILLEHIRGRMAVAVDAGTIKGEHLAGTFDIRTEAGSVKLGIDALDAGDHRVRTELGAVKLYLAPGLSVKFESSTSLGSSRISYDDATDAKSTMHLSAELGSIRVKEGDAFVDDKHGDWVDWRKLWKDAVTEVSAVVNDVMPKPQPTRVPDEELRKVLELVQDGKISASDAERLIRAMGR</sequence>
<protein>
    <recommendedName>
        <fullName evidence="1">YvlB/LiaX N-terminal domain-containing protein</fullName>
    </recommendedName>
</protein>
<dbReference type="AlphaFoldDB" id="A0A2W5T7C0"/>
<evidence type="ECO:0000313" key="3">
    <source>
        <dbReference type="Proteomes" id="UP000249061"/>
    </source>
</evidence>
<comment type="caution">
    <text evidence="2">The sequence shown here is derived from an EMBL/GenBank/DDBJ whole genome shotgun (WGS) entry which is preliminary data.</text>
</comment>
<name>A0A2W5T7C0_9BACT</name>
<dbReference type="Pfam" id="PF22746">
    <property type="entry name" value="SHOCT-like_DUF2089-C"/>
    <property type="match status" value="1"/>
</dbReference>
<evidence type="ECO:0000259" key="1">
    <source>
        <dbReference type="Pfam" id="PF22746"/>
    </source>
</evidence>
<feature type="domain" description="YvlB/LiaX N-terminal" evidence="1">
    <location>
        <begin position="271"/>
        <end position="297"/>
    </location>
</feature>
<organism evidence="2 3">
    <name type="scientific">Archangium gephyra</name>
    <dbReference type="NCBI Taxonomy" id="48"/>
    <lineage>
        <taxon>Bacteria</taxon>
        <taxon>Pseudomonadati</taxon>
        <taxon>Myxococcota</taxon>
        <taxon>Myxococcia</taxon>
        <taxon>Myxococcales</taxon>
        <taxon>Cystobacterineae</taxon>
        <taxon>Archangiaceae</taxon>
        <taxon>Archangium</taxon>
    </lineage>
</organism>
<evidence type="ECO:0000313" key="2">
    <source>
        <dbReference type="EMBL" id="PZR11440.1"/>
    </source>
</evidence>
<accession>A0A2W5T7C0</accession>
<dbReference type="InterPro" id="IPR053959">
    <property type="entry name" value="YvlB/LiaX_N"/>
</dbReference>
<dbReference type="Gene3D" id="2.160.20.120">
    <property type="match status" value="1"/>
</dbReference>